<protein>
    <submittedName>
        <fullName evidence="4">Maspardin</fullName>
    </submittedName>
</protein>
<dbReference type="AlphaFoldDB" id="A0A8D8ZPR6"/>
<dbReference type="GO" id="GO:0005737">
    <property type="term" value="C:cytoplasm"/>
    <property type="evidence" value="ECO:0007669"/>
    <property type="project" value="UniProtKB-SubCell"/>
</dbReference>
<organism evidence="4">
    <name type="scientific">Cacopsylla melanoneura</name>
    <dbReference type="NCBI Taxonomy" id="428564"/>
    <lineage>
        <taxon>Eukaryota</taxon>
        <taxon>Metazoa</taxon>
        <taxon>Ecdysozoa</taxon>
        <taxon>Arthropoda</taxon>
        <taxon>Hexapoda</taxon>
        <taxon>Insecta</taxon>
        <taxon>Pterygota</taxon>
        <taxon>Neoptera</taxon>
        <taxon>Paraneoptera</taxon>
        <taxon>Hemiptera</taxon>
        <taxon>Sternorrhyncha</taxon>
        <taxon>Psylloidea</taxon>
        <taxon>Psyllidae</taxon>
        <taxon>Psyllinae</taxon>
        <taxon>Cacopsylla</taxon>
    </lineage>
</organism>
<dbReference type="Gene3D" id="3.40.50.1820">
    <property type="entry name" value="alpha/beta hydrolase"/>
    <property type="match status" value="1"/>
</dbReference>
<keyword evidence="3" id="KW-0963">Cytoplasm</keyword>
<name>A0A8D8ZPR6_9HEMI</name>
<proteinExistence type="inferred from homology"/>
<dbReference type="InterPro" id="IPR026151">
    <property type="entry name" value="Maspardin"/>
</dbReference>
<evidence type="ECO:0000256" key="3">
    <source>
        <dbReference type="ARBA" id="ARBA00022490"/>
    </source>
</evidence>
<evidence type="ECO:0000256" key="2">
    <source>
        <dbReference type="ARBA" id="ARBA00008645"/>
    </source>
</evidence>
<evidence type="ECO:0000313" key="4">
    <source>
        <dbReference type="EMBL" id="CAG6751609.1"/>
    </source>
</evidence>
<dbReference type="SUPFAM" id="SSF53474">
    <property type="entry name" value="alpha/beta-Hydrolases"/>
    <property type="match status" value="1"/>
</dbReference>
<accession>A0A8D8ZPR6</accession>
<evidence type="ECO:0000256" key="1">
    <source>
        <dbReference type="ARBA" id="ARBA00004496"/>
    </source>
</evidence>
<comment type="subcellular location">
    <subcellularLocation>
        <location evidence="1">Cytoplasm</location>
    </subcellularLocation>
</comment>
<dbReference type="InterPro" id="IPR029058">
    <property type="entry name" value="AB_hydrolase_fold"/>
</dbReference>
<dbReference type="PANTHER" id="PTHR15913">
    <property type="entry name" value="ACID CLUSTER PROTEIN 33"/>
    <property type="match status" value="1"/>
</dbReference>
<dbReference type="PANTHER" id="PTHR15913:SF0">
    <property type="entry name" value="MASPARDIN"/>
    <property type="match status" value="1"/>
</dbReference>
<sequence>MTSNIENSAEYNYFRSSVPLRVILVDSSSFSPGWKVYDCGPKHIRSPLIFLPPVSGTADIFFQLMLNLSRKGYRTLSAEHPPYWNVQDWCEGFRKLLDHYEFEKVHLFGASLA</sequence>
<reference evidence="4" key="1">
    <citation type="submission" date="2021-05" db="EMBL/GenBank/DDBJ databases">
        <authorList>
            <person name="Alioto T."/>
            <person name="Alioto T."/>
            <person name="Gomez Garrido J."/>
        </authorList>
    </citation>
    <scope>NUCLEOTIDE SEQUENCE</scope>
</reference>
<comment type="similarity">
    <text evidence="2">Belongs to the AB hydrolase superfamily.</text>
</comment>
<dbReference type="EMBL" id="HBUF01530258">
    <property type="protein sequence ID" value="CAG6751609.1"/>
    <property type="molecule type" value="Transcribed_RNA"/>
</dbReference>